<accession>A0A9W7WP96</accession>
<dbReference type="InterPro" id="IPR042506">
    <property type="entry name" value="IQCC"/>
</dbReference>
<dbReference type="AlphaFoldDB" id="A0A9W7WP96"/>
<dbReference type="PANTHER" id="PTHR16049">
    <property type="entry name" value="IQ DOMAIN-CONTAINING PROTEIN C"/>
    <property type="match status" value="1"/>
</dbReference>
<evidence type="ECO:0000313" key="3">
    <source>
        <dbReference type="Proteomes" id="UP001059041"/>
    </source>
</evidence>
<comment type="caution">
    <text evidence="2">The sequence shown here is derived from an EMBL/GenBank/DDBJ whole genome shotgun (WGS) entry which is preliminary data.</text>
</comment>
<reference evidence="2" key="1">
    <citation type="submission" date="2021-02" db="EMBL/GenBank/DDBJ databases">
        <title>Comparative genomics reveals that relaxation of natural selection precedes convergent phenotypic evolution of cavefish.</title>
        <authorList>
            <person name="Peng Z."/>
        </authorList>
    </citation>
    <scope>NUCLEOTIDE SEQUENCE</scope>
    <source>
        <tissue evidence="2">Muscle</tissue>
    </source>
</reference>
<evidence type="ECO:0000313" key="2">
    <source>
        <dbReference type="EMBL" id="KAI7805838.1"/>
    </source>
</evidence>
<protein>
    <submittedName>
        <fullName evidence="2">IQ motif containing C</fullName>
    </submittedName>
</protein>
<dbReference type="PROSITE" id="PS50096">
    <property type="entry name" value="IQ"/>
    <property type="match status" value="1"/>
</dbReference>
<proteinExistence type="predicted"/>
<evidence type="ECO:0000256" key="1">
    <source>
        <dbReference type="SAM" id="MobiDB-lite"/>
    </source>
</evidence>
<dbReference type="Proteomes" id="UP001059041">
    <property type="component" value="Linkage Group LG9"/>
</dbReference>
<organism evidence="2 3">
    <name type="scientific">Triplophysa rosa</name>
    <name type="common">Cave loach</name>
    <dbReference type="NCBI Taxonomy" id="992332"/>
    <lineage>
        <taxon>Eukaryota</taxon>
        <taxon>Metazoa</taxon>
        <taxon>Chordata</taxon>
        <taxon>Craniata</taxon>
        <taxon>Vertebrata</taxon>
        <taxon>Euteleostomi</taxon>
        <taxon>Actinopterygii</taxon>
        <taxon>Neopterygii</taxon>
        <taxon>Teleostei</taxon>
        <taxon>Ostariophysi</taxon>
        <taxon>Cypriniformes</taxon>
        <taxon>Nemacheilidae</taxon>
        <taxon>Triplophysa</taxon>
    </lineage>
</organism>
<sequence>MEFEWSLKLAQFQAFCRGYLKRRDLDSVRTQFEDIVREIDGGLDHLHWKGKIISKPHFTDTVSFHESLLLQYGRSKNQSHDRVDNSTTEQNIDNMDSEIPAPTPDVLVPEKDEAPETSDRDSCTPLDAESVVMPNLAEDSTTLWSSMNRNVSSSFLLKAEQHLHFALKDTEHTSESLKQQRSTLAMELLWIQQAISSRKKYLTLRQRMDVSH</sequence>
<feature type="compositionally biased region" description="Basic and acidic residues" evidence="1">
    <location>
        <begin position="108"/>
        <end position="122"/>
    </location>
</feature>
<gene>
    <name evidence="2" type="ORF">IRJ41_020895</name>
</gene>
<keyword evidence="3" id="KW-1185">Reference proteome</keyword>
<name>A0A9W7WP96_TRIRA</name>
<dbReference type="EMBL" id="JAFHDT010000009">
    <property type="protein sequence ID" value="KAI7805838.1"/>
    <property type="molecule type" value="Genomic_DNA"/>
</dbReference>
<dbReference type="PANTHER" id="PTHR16049:SF8">
    <property type="entry name" value="IQ DOMAIN-CONTAINING PROTEIN C"/>
    <property type="match status" value="1"/>
</dbReference>
<feature type="region of interest" description="Disordered" evidence="1">
    <location>
        <begin position="75"/>
        <end position="125"/>
    </location>
</feature>
<feature type="compositionally biased region" description="Polar residues" evidence="1">
    <location>
        <begin position="85"/>
        <end position="94"/>
    </location>
</feature>
<dbReference type="OrthoDB" id="6161953at2759"/>